<gene>
    <name evidence="2" type="ordered locus">RC1_3998</name>
</gene>
<dbReference type="InterPro" id="IPR029063">
    <property type="entry name" value="SAM-dependent_MTases_sf"/>
</dbReference>
<reference evidence="2 3" key="1">
    <citation type="journal article" date="2010" name="BMC Genomics">
        <title>Metabolic flexibility revealed in the genome of the cyst-forming alpha-1 proteobacterium Rhodospirillum centenum.</title>
        <authorList>
            <person name="Lu Y.K."/>
            <person name="Marden J."/>
            <person name="Han M."/>
            <person name="Swingley W.D."/>
            <person name="Mastrian S.D."/>
            <person name="Chowdhury S.R."/>
            <person name="Hao J."/>
            <person name="Helmy T."/>
            <person name="Kim S."/>
            <person name="Kurdoglu A.A."/>
            <person name="Matthies H.J."/>
            <person name="Rollo D."/>
            <person name="Stothard P."/>
            <person name="Blankenship R.E."/>
            <person name="Bauer C.E."/>
            <person name="Touchman J.W."/>
        </authorList>
    </citation>
    <scope>NUCLEOTIDE SEQUENCE [LARGE SCALE GENOMIC DNA]</scope>
    <source>
        <strain evidence="3">ATCC 51521 / SW</strain>
    </source>
</reference>
<dbReference type="OrthoDB" id="9814604at2"/>
<dbReference type="InterPro" id="IPR006342">
    <property type="entry name" value="FkbM_mtfrase"/>
</dbReference>
<dbReference type="EMBL" id="CP000613">
    <property type="protein sequence ID" value="ACJ01339.1"/>
    <property type="molecule type" value="Genomic_DNA"/>
</dbReference>
<keyword evidence="2" id="KW-0489">Methyltransferase</keyword>
<name>B6IYG5_RHOCS</name>
<evidence type="ECO:0000313" key="3">
    <source>
        <dbReference type="Proteomes" id="UP000001591"/>
    </source>
</evidence>
<evidence type="ECO:0000259" key="1">
    <source>
        <dbReference type="Pfam" id="PF05050"/>
    </source>
</evidence>
<keyword evidence="2" id="KW-0808">Transferase</keyword>
<accession>B6IYG5</accession>
<dbReference type="Pfam" id="PF05050">
    <property type="entry name" value="Methyltransf_21"/>
    <property type="match status" value="1"/>
</dbReference>
<feature type="domain" description="Methyltransferase FkbM" evidence="1">
    <location>
        <begin position="46"/>
        <end position="201"/>
    </location>
</feature>
<organism evidence="2 3">
    <name type="scientific">Rhodospirillum centenum (strain ATCC 51521 / SW)</name>
    <dbReference type="NCBI Taxonomy" id="414684"/>
    <lineage>
        <taxon>Bacteria</taxon>
        <taxon>Pseudomonadati</taxon>
        <taxon>Pseudomonadota</taxon>
        <taxon>Alphaproteobacteria</taxon>
        <taxon>Rhodospirillales</taxon>
        <taxon>Rhodospirillaceae</taxon>
        <taxon>Rhodospirillum</taxon>
    </lineage>
</organism>
<dbReference type="PANTHER" id="PTHR34203">
    <property type="entry name" value="METHYLTRANSFERASE, FKBM FAMILY PROTEIN"/>
    <property type="match status" value="1"/>
</dbReference>
<proteinExistence type="predicted"/>
<dbReference type="InterPro" id="IPR052514">
    <property type="entry name" value="SAM-dependent_MTase"/>
</dbReference>
<protein>
    <submittedName>
        <fullName evidence="2">Methyltransferase, FkbM family, putative</fullName>
    </submittedName>
</protein>
<dbReference type="GO" id="GO:0008168">
    <property type="term" value="F:methyltransferase activity"/>
    <property type="evidence" value="ECO:0007669"/>
    <property type="project" value="UniProtKB-KW"/>
</dbReference>
<evidence type="ECO:0000313" key="2">
    <source>
        <dbReference type="EMBL" id="ACJ01339.1"/>
    </source>
</evidence>
<dbReference type="Proteomes" id="UP000001591">
    <property type="component" value="Chromosome"/>
</dbReference>
<dbReference type="STRING" id="414684.RC1_3998"/>
<dbReference type="SUPFAM" id="SSF53335">
    <property type="entry name" value="S-adenosyl-L-methionine-dependent methyltransferases"/>
    <property type="match status" value="1"/>
</dbReference>
<dbReference type="GO" id="GO:0032259">
    <property type="term" value="P:methylation"/>
    <property type="evidence" value="ECO:0007669"/>
    <property type="project" value="UniProtKB-KW"/>
</dbReference>
<dbReference type="Gene3D" id="3.40.50.150">
    <property type="entry name" value="Vaccinia Virus protein VP39"/>
    <property type="match status" value="1"/>
</dbReference>
<sequence>MLGTLLRQVVPESAKLRLRARRGLTAGEMELPLVPLLCDPDGTSVDVGANVGVYTWHIARASARTVAVEPNPALAAKLRRGTGRNVEVLACALSDQEGTARLAIPLTAAGELASRATIEEAVNREFERRTLEVPLRTLDGLGLRDLGFLKVHAEGHEYPILEGGRQCIARDRPTILVGSEDRHVPGARQRIETMLAGLGYRGFFLHEGRLHPLGRFRPEILQRPENAKRVGASYSDAYIHNFLFIHPDRPRVLFALAARLGPPADQE</sequence>
<dbReference type="RefSeq" id="WP_012569112.1">
    <property type="nucleotide sequence ID" value="NC_011420.2"/>
</dbReference>
<dbReference type="eggNOG" id="COG0030">
    <property type="taxonomic scope" value="Bacteria"/>
</dbReference>
<dbReference type="AlphaFoldDB" id="B6IYG5"/>
<dbReference type="NCBIfam" id="TIGR01444">
    <property type="entry name" value="fkbM_fam"/>
    <property type="match status" value="1"/>
</dbReference>
<dbReference type="PANTHER" id="PTHR34203:SF15">
    <property type="entry name" value="SLL1173 PROTEIN"/>
    <property type="match status" value="1"/>
</dbReference>
<keyword evidence="3" id="KW-1185">Reference proteome</keyword>
<dbReference type="KEGG" id="rce:RC1_3998"/>
<dbReference type="HOGENOM" id="CLU_082597_0_0_5"/>